<dbReference type="GO" id="GO:0004984">
    <property type="term" value="F:olfactory receptor activity"/>
    <property type="evidence" value="ECO:0007669"/>
    <property type="project" value="InterPro"/>
</dbReference>
<comment type="similarity">
    <text evidence="10">Belongs to the insect chemoreceptor superfamily. Heteromeric odorant receptor channel (TC 1.A.69) family.</text>
</comment>
<dbReference type="PANTHER" id="PTHR21137:SF35">
    <property type="entry name" value="ODORANT RECEPTOR 19A-RELATED"/>
    <property type="match status" value="1"/>
</dbReference>
<dbReference type="GO" id="GO:0007165">
    <property type="term" value="P:signal transduction"/>
    <property type="evidence" value="ECO:0007669"/>
    <property type="project" value="UniProtKB-KW"/>
</dbReference>
<keyword evidence="8 10" id="KW-0675">Receptor</keyword>
<comment type="subcellular location">
    <subcellularLocation>
        <location evidence="1 10">Cell membrane</location>
        <topology evidence="1 10">Multi-pass membrane protein</topology>
    </subcellularLocation>
</comment>
<evidence type="ECO:0000256" key="1">
    <source>
        <dbReference type="ARBA" id="ARBA00004651"/>
    </source>
</evidence>
<evidence type="ECO:0000313" key="11">
    <source>
        <dbReference type="EMBL" id="QGW45430.1"/>
    </source>
</evidence>
<evidence type="ECO:0000256" key="10">
    <source>
        <dbReference type="RuleBase" id="RU351113"/>
    </source>
</evidence>
<evidence type="ECO:0000256" key="3">
    <source>
        <dbReference type="ARBA" id="ARBA00022606"/>
    </source>
</evidence>
<evidence type="ECO:0000256" key="7">
    <source>
        <dbReference type="ARBA" id="ARBA00023136"/>
    </source>
</evidence>
<accession>A0A6B9C919</accession>
<feature type="transmembrane region" description="Helical" evidence="10">
    <location>
        <begin position="58"/>
        <end position="81"/>
    </location>
</feature>
<feature type="transmembrane region" description="Helical" evidence="10">
    <location>
        <begin position="190"/>
        <end position="222"/>
    </location>
</feature>
<dbReference type="EMBL" id="MK249016">
    <property type="protein sequence ID" value="QGW45430.1"/>
    <property type="molecule type" value="mRNA"/>
</dbReference>
<reference evidence="11" key="1">
    <citation type="submission" date="2018-11" db="EMBL/GenBank/DDBJ databases">
        <authorList>
            <person name="Zhao Y."/>
            <person name="Mu W."/>
            <person name="Zhou C."/>
        </authorList>
    </citation>
    <scope>NUCLEOTIDE SEQUENCE</scope>
</reference>
<evidence type="ECO:0000256" key="2">
    <source>
        <dbReference type="ARBA" id="ARBA00022475"/>
    </source>
</evidence>
<keyword evidence="4 10" id="KW-0812">Transmembrane</keyword>
<keyword evidence="3 10" id="KW-0716">Sensory transduction</keyword>
<evidence type="ECO:0000256" key="5">
    <source>
        <dbReference type="ARBA" id="ARBA00022725"/>
    </source>
</evidence>
<dbReference type="InterPro" id="IPR004117">
    <property type="entry name" value="7tm6_olfct_rcpt"/>
</dbReference>
<keyword evidence="7 10" id="KW-0472">Membrane</keyword>
<comment type="caution">
    <text evidence="10">Lacks conserved residue(s) required for the propagation of feature annotation.</text>
</comment>
<keyword evidence="6 10" id="KW-1133">Transmembrane helix</keyword>
<organism evidence="11">
    <name type="scientific">Bradysia odoriphaga</name>
    <dbReference type="NCBI Taxonomy" id="1564500"/>
    <lineage>
        <taxon>Eukaryota</taxon>
        <taxon>Metazoa</taxon>
        <taxon>Ecdysozoa</taxon>
        <taxon>Arthropoda</taxon>
        <taxon>Hexapoda</taxon>
        <taxon>Insecta</taxon>
        <taxon>Pterygota</taxon>
        <taxon>Neoptera</taxon>
        <taxon>Endopterygota</taxon>
        <taxon>Diptera</taxon>
        <taxon>Nematocera</taxon>
        <taxon>Sciaroidea</taxon>
        <taxon>Sciaridae</taxon>
        <taxon>Bradysia</taxon>
    </lineage>
</organism>
<dbReference type="GO" id="GO:0005549">
    <property type="term" value="F:odorant binding"/>
    <property type="evidence" value="ECO:0007669"/>
    <property type="project" value="InterPro"/>
</dbReference>
<keyword evidence="5 10" id="KW-0552">Olfaction</keyword>
<feature type="transmembrane region" description="Helical" evidence="10">
    <location>
        <begin position="150"/>
        <end position="170"/>
    </location>
</feature>
<sequence>MAIEKNIFIQFKERIFKKNKQKTGTSLDGMNELMKCINFFAYVSGIEFTDDWKKNVRIGFAVIVLSLVLGCATYTICVFFPSTDNIILVGGIAFNSTVWTKLIFVSVKHEQFMSLVQYIYKVLKCEASASREHIFMNVTKNIYYHLKINISGIFAGLVFYSAFPCYEFFFNGKLTLVSPMLLPYVNPNHIRGYLITSAYNIFVVTFSLTISIATSSLFFAFVDAYNGLVCLLEHDFEMFDVMCTKNESRRTYDVTFRNLMMELMDLVRFSWYMGQLFSFVSTVQVAMSCLVVVSCLGAFLAFDYVGGLGAAVCLYTEMIMYCYIGQLLDNTNKQIATVICNAKWYTYEVKYQKDIMTALYVAQKMKPILLANMFSLNFDTGLQITKKIYTLIMFMLEMFK</sequence>
<evidence type="ECO:0000256" key="8">
    <source>
        <dbReference type="ARBA" id="ARBA00023170"/>
    </source>
</evidence>
<dbReference type="GO" id="GO:0005886">
    <property type="term" value="C:plasma membrane"/>
    <property type="evidence" value="ECO:0007669"/>
    <property type="project" value="UniProtKB-SubCell"/>
</dbReference>
<evidence type="ECO:0000256" key="4">
    <source>
        <dbReference type="ARBA" id="ARBA00022692"/>
    </source>
</evidence>
<dbReference type="PANTHER" id="PTHR21137">
    <property type="entry name" value="ODORANT RECEPTOR"/>
    <property type="match status" value="1"/>
</dbReference>
<keyword evidence="2" id="KW-1003">Cell membrane</keyword>
<feature type="transmembrane region" description="Helical" evidence="10">
    <location>
        <begin position="87"/>
        <end position="107"/>
    </location>
</feature>
<feature type="transmembrane region" description="Helical" evidence="10">
    <location>
        <begin position="305"/>
        <end position="324"/>
    </location>
</feature>
<protein>
    <recommendedName>
        <fullName evidence="10">Odorant receptor</fullName>
    </recommendedName>
</protein>
<proteinExistence type="evidence at transcript level"/>
<evidence type="ECO:0000256" key="9">
    <source>
        <dbReference type="ARBA" id="ARBA00023224"/>
    </source>
</evidence>
<dbReference type="Pfam" id="PF02949">
    <property type="entry name" value="7tm_6"/>
    <property type="match status" value="1"/>
</dbReference>
<feature type="transmembrane region" description="Helical" evidence="10">
    <location>
        <begin position="276"/>
        <end position="299"/>
    </location>
</feature>
<name>A0A6B9C919_9DIPT</name>
<keyword evidence="9 10" id="KW-0807">Transducer</keyword>
<evidence type="ECO:0000256" key="6">
    <source>
        <dbReference type="ARBA" id="ARBA00022989"/>
    </source>
</evidence>
<dbReference type="AlphaFoldDB" id="A0A6B9C919"/>